<evidence type="ECO:0000313" key="3">
    <source>
        <dbReference type="Proteomes" id="UP000503447"/>
    </source>
</evidence>
<dbReference type="AlphaFoldDB" id="A0A6M5YPB5"/>
<name>A0A6M5YPB5_9BACT</name>
<dbReference type="EMBL" id="CP053452">
    <property type="protein sequence ID" value="QJW95186.1"/>
    <property type="molecule type" value="Genomic_DNA"/>
</dbReference>
<evidence type="ECO:0000313" key="2">
    <source>
        <dbReference type="EMBL" id="QJW95186.1"/>
    </source>
</evidence>
<protein>
    <submittedName>
        <fullName evidence="2">Uncharacterized protein</fullName>
    </submittedName>
</protein>
<keyword evidence="3" id="KW-1185">Reference proteome</keyword>
<gene>
    <name evidence="2" type="ORF">FTUN_2725</name>
</gene>
<reference evidence="3" key="1">
    <citation type="submission" date="2020-05" db="EMBL/GenBank/DDBJ databases">
        <title>Frigoriglobus tundricola gen. nov., sp. nov., a psychrotolerant cellulolytic planctomycete of the family Gemmataceae with two divergent copies of 16S rRNA gene.</title>
        <authorList>
            <person name="Kulichevskaya I.S."/>
            <person name="Ivanova A.A."/>
            <person name="Naumoff D.G."/>
            <person name="Beletsky A.V."/>
            <person name="Rijpstra W.I.C."/>
            <person name="Sinninghe Damste J.S."/>
            <person name="Mardanov A.V."/>
            <person name="Ravin N.V."/>
            <person name="Dedysh S.N."/>
        </authorList>
    </citation>
    <scope>NUCLEOTIDE SEQUENCE [LARGE SCALE GENOMIC DNA]</scope>
    <source>
        <strain evidence="3">PL17</strain>
    </source>
</reference>
<dbReference type="RefSeq" id="WP_171471029.1">
    <property type="nucleotide sequence ID" value="NZ_CP053452.2"/>
</dbReference>
<feature type="region of interest" description="Disordered" evidence="1">
    <location>
        <begin position="1"/>
        <end position="24"/>
    </location>
</feature>
<dbReference type="Proteomes" id="UP000503447">
    <property type="component" value="Chromosome"/>
</dbReference>
<dbReference type="KEGG" id="ftj:FTUN_2725"/>
<feature type="compositionally biased region" description="Acidic residues" evidence="1">
    <location>
        <begin position="1"/>
        <end position="11"/>
    </location>
</feature>
<proteinExistence type="predicted"/>
<accession>A0A6M5YPB5</accession>
<evidence type="ECO:0000256" key="1">
    <source>
        <dbReference type="SAM" id="MobiDB-lite"/>
    </source>
</evidence>
<organism evidence="2 3">
    <name type="scientific">Frigoriglobus tundricola</name>
    <dbReference type="NCBI Taxonomy" id="2774151"/>
    <lineage>
        <taxon>Bacteria</taxon>
        <taxon>Pseudomonadati</taxon>
        <taxon>Planctomycetota</taxon>
        <taxon>Planctomycetia</taxon>
        <taxon>Gemmatales</taxon>
        <taxon>Gemmataceae</taxon>
        <taxon>Frigoriglobus</taxon>
    </lineage>
</organism>
<sequence length="53" mass="5756">MPTDEHDDDPEPATLMFPSGNLKRPVPQENPFRLGVAPATGADLNAAKWRRAG</sequence>